<dbReference type="GO" id="GO:0048038">
    <property type="term" value="F:quinone binding"/>
    <property type="evidence" value="ECO:0007669"/>
    <property type="project" value="InterPro"/>
</dbReference>
<dbReference type="PROSITE" id="PS01164">
    <property type="entry name" value="COPPER_AMINE_OXID_1"/>
    <property type="match status" value="1"/>
</dbReference>
<dbReference type="FunFam" id="3.10.450.40:FF:000001">
    <property type="entry name" value="Amine oxidase"/>
    <property type="match status" value="1"/>
</dbReference>
<dbReference type="PRINTS" id="PR00766">
    <property type="entry name" value="CUDAOXIDASE"/>
</dbReference>
<feature type="domain" description="Copper amine oxidase N2-terminal" evidence="11">
    <location>
        <begin position="67"/>
        <end position="143"/>
    </location>
</feature>
<dbReference type="SUPFAM" id="SSF49998">
    <property type="entry name" value="Amine oxidase catalytic domain"/>
    <property type="match status" value="1"/>
</dbReference>
<comment type="caution">
    <text evidence="13">The sequence shown here is derived from an EMBL/GenBank/DDBJ whole genome shotgun (WGS) entry which is preliminary data.</text>
</comment>
<evidence type="ECO:0000313" key="14">
    <source>
        <dbReference type="Proteomes" id="UP001066276"/>
    </source>
</evidence>
<feature type="active site" description="Schiff-base intermediate with substrate; via topaquinone" evidence="6">
    <location>
        <position position="463"/>
    </location>
</feature>
<dbReference type="EC" id="1.4.3.-" evidence="8"/>
<dbReference type="PANTHER" id="PTHR10638">
    <property type="entry name" value="COPPER AMINE OXIDASE"/>
    <property type="match status" value="1"/>
</dbReference>
<evidence type="ECO:0000259" key="12">
    <source>
        <dbReference type="Pfam" id="PF02728"/>
    </source>
</evidence>
<gene>
    <name evidence="13" type="ORF">NDU88_002465</name>
</gene>
<evidence type="ECO:0000256" key="8">
    <source>
        <dbReference type="RuleBase" id="RU000672"/>
    </source>
</evidence>
<dbReference type="Gene3D" id="3.10.450.40">
    <property type="match status" value="2"/>
</dbReference>
<dbReference type="InterPro" id="IPR000269">
    <property type="entry name" value="Cu_amine_oxidase"/>
</dbReference>
<evidence type="ECO:0000259" key="10">
    <source>
        <dbReference type="Pfam" id="PF01179"/>
    </source>
</evidence>
<keyword evidence="3 6" id="KW-0801">TPQ</keyword>
<sequence length="534" mass="59396">MNLKIILVLLALTLATILALVCVLLTGSKTAACGPASKSDLLAKHDDKSLVFSDLNLAELSQVIEYLQRRLGPDLLDCTKASPSENCLYSIDRQLPKKHETLKFLDGGGKAPAREALAVVFFGQQPLPNITEFVVGPLPYPAYHRDVTLEKYKDGLPYHSRPVTAKEYSLTYTSIGQKLDDAAPLFFKEILGVIDDKDLAGLPTAPRGFESGDRSTWFALFQNTPGSGYFIHPLGLEVLVSHKSLNISQWTVDKVFYNGQYYDSMEELETQYKAGKIKSVKITKLPNGEEMGSLRTQSKTILAVPFHFEPNGARYSVKNNQVVFQSWRFAFGLSVYSGMRLFDISFNGERVVYELSVQDAISLYGSNAPGGMMTRYMDGSFGIGRFTFQLVKGVDCPTLATYVDSHYFMDEAKPGVNLNSICIFEHNPALPLRRHYSNFYSDYYGGLPNSALIIRAISTLGNYDYIFDFLFYPSGTIESRVHATGYITSSFYFADGNDYGNRVGEHTLGTIHTHFVNYKADLDVAGTSMICYDG</sequence>
<dbReference type="FunFam" id="3.10.450.40:FF:000007">
    <property type="entry name" value="Amine oxidase"/>
    <property type="match status" value="1"/>
</dbReference>
<protein>
    <recommendedName>
        <fullName evidence="8">Amine oxidase</fullName>
        <ecNumber evidence="8">1.4.3.-</ecNumber>
    </recommendedName>
</protein>
<dbReference type="InterPro" id="IPR015798">
    <property type="entry name" value="Cu_amine_oxidase_C"/>
</dbReference>
<dbReference type="Gene3D" id="2.70.98.20">
    <property type="entry name" value="Copper amine oxidase, catalytic domain"/>
    <property type="match status" value="1"/>
</dbReference>
<dbReference type="InterPro" id="IPR049948">
    <property type="entry name" value="Cu_Am_ox_TPQ-bd"/>
</dbReference>
<dbReference type="InterPro" id="IPR015802">
    <property type="entry name" value="Cu_amine_oxidase_N3"/>
</dbReference>
<comment type="PTM">
    <text evidence="7 8">Topaquinone (TPQ) is generated by copper-dependent autoxidation of a specific tyrosyl residue.</text>
</comment>
<keyword evidence="5 8" id="KW-0186">Copper</keyword>
<keyword evidence="4 8" id="KW-0560">Oxidoreductase</keyword>
<dbReference type="Pfam" id="PF02728">
    <property type="entry name" value="Cu_amine_oxidN3"/>
    <property type="match status" value="1"/>
</dbReference>
<accession>A0AAV7Q9X5</accession>
<comment type="similarity">
    <text evidence="1 8">Belongs to the copper/topaquinone oxidase family.</text>
</comment>
<dbReference type="InterPro" id="IPR015800">
    <property type="entry name" value="Cu_amine_oxidase_N2"/>
</dbReference>
<dbReference type="InterPro" id="IPR036460">
    <property type="entry name" value="Cu_amine_oxidase_C_sf"/>
</dbReference>
<dbReference type="EMBL" id="JANPWB010000010">
    <property type="protein sequence ID" value="KAJ1136039.1"/>
    <property type="molecule type" value="Genomic_DNA"/>
</dbReference>
<dbReference type="GO" id="GO:0005886">
    <property type="term" value="C:plasma membrane"/>
    <property type="evidence" value="ECO:0007669"/>
    <property type="project" value="TreeGrafter"/>
</dbReference>
<feature type="domain" description="Copper amine oxidase catalytic" evidence="10">
    <location>
        <begin position="308"/>
        <end position="527"/>
    </location>
</feature>
<dbReference type="AlphaFoldDB" id="A0AAV7Q9X5"/>
<dbReference type="SUPFAM" id="SSF54416">
    <property type="entry name" value="Amine oxidase N-terminal region"/>
    <property type="match status" value="2"/>
</dbReference>
<keyword evidence="2 8" id="KW-0479">Metal-binding</keyword>
<evidence type="ECO:0000256" key="7">
    <source>
        <dbReference type="PIRSR" id="PIRSR600269-51"/>
    </source>
</evidence>
<dbReference type="Proteomes" id="UP001066276">
    <property type="component" value="Chromosome 6"/>
</dbReference>
<dbReference type="InterPro" id="IPR016182">
    <property type="entry name" value="Cu_amine_oxidase_N-reg"/>
</dbReference>
<evidence type="ECO:0000256" key="4">
    <source>
        <dbReference type="ARBA" id="ARBA00023002"/>
    </source>
</evidence>
<feature type="active site" description="Proton acceptor" evidence="6">
    <location>
        <position position="378"/>
    </location>
</feature>
<evidence type="ECO:0000313" key="13">
    <source>
        <dbReference type="EMBL" id="KAJ1136039.1"/>
    </source>
</evidence>
<keyword evidence="14" id="KW-1185">Reference proteome</keyword>
<proteinExistence type="inferred from homology"/>
<dbReference type="Pfam" id="PF01179">
    <property type="entry name" value="Cu_amine_oxid"/>
    <property type="match status" value="1"/>
</dbReference>
<evidence type="ECO:0000256" key="1">
    <source>
        <dbReference type="ARBA" id="ARBA00007983"/>
    </source>
</evidence>
<dbReference type="GO" id="GO:0009308">
    <property type="term" value="P:amine metabolic process"/>
    <property type="evidence" value="ECO:0007669"/>
    <property type="project" value="UniProtKB-UniRule"/>
</dbReference>
<name>A0AAV7Q9X5_PLEWA</name>
<evidence type="ECO:0000256" key="5">
    <source>
        <dbReference type="ARBA" id="ARBA00023008"/>
    </source>
</evidence>
<evidence type="ECO:0000256" key="6">
    <source>
        <dbReference type="PIRSR" id="PIRSR600269-50"/>
    </source>
</evidence>
<dbReference type="Pfam" id="PF02727">
    <property type="entry name" value="Cu_amine_oxidN2"/>
    <property type="match status" value="1"/>
</dbReference>
<feature type="modified residue" description="2',4',5'-topaquinone" evidence="7">
    <location>
        <position position="463"/>
    </location>
</feature>
<reference evidence="13" key="1">
    <citation type="journal article" date="2022" name="bioRxiv">
        <title>Sequencing and chromosome-scale assembly of the giantPleurodeles waltlgenome.</title>
        <authorList>
            <person name="Brown T."/>
            <person name="Elewa A."/>
            <person name="Iarovenko S."/>
            <person name="Subramanian E."/>
            <person name="Araus A.J."/>
            <person name="Petzold A."/>
            <person name="Susuki M."/>
            <person name="Suzuki K.-i.T."/>
            <person name="Hayashi T."/>
            <person name="Toyoda A."/>
            <person name="Oliveira C."/>
            <person name="Osipova E."/>
            <person name="Leigh N.D."/>
            <person name="Simon A."/>
            <person name="Yun M.H."/>
        </authorList>
    </citation>
    <scope>NUCLEOTIDE SEQUENCE</scope>
    <source>
        <strain evidence="13">20211129_DDA</strain>
        <tissue evidence="13">Liver</tissue>
    </source>
</reference>
<dbReference type="GO" id="GO:0008131">
    <property type="term" value="F:primary methylamine oxidase activity"/>
    <property type="evidence" value="ECO:0007669"/>
    <property type="project" value="InterPro"/>
</dbReference>
<evidence type="ECO:0000259" key="11">
    <source>
        <dbReference type="Pfam" id="PF02727"/>
    </source>
</evidence>
<dbReference type="PANTHER" id="PTHR10638:SF4">
    <property type="entry name" value="RETINA-SPECIFIC COPPER AMINE OXIDASE"/>
    <property type="match status" value="1"/>
</dbReference>
<evidence type="ECO:0000256" key="9">
    <source>
        <dbReference type="SAM" id="SignalP"/>
    </source>
</evidence>
<feature type="signal peptide" evidence="9">
    <location>
        <begin position="1"/>
        <end position="19"/>
    </location>
</feature>
<comment type="cofactor">
    <cofactor evidence="8">
        <name>Cu cation</name>
        <dbReference type="ChEBI" id="CHEBI:23378"/>
    </cofactor>
    <text evidence="8">Contains 1 topaquinone per subunit.</text>
</comment>
<organism evidence="13 14">
    <name type="scientific">Pleurodeles waltl</name>
    <name type="common">Iberian ribbed newt</name>
    <dbReference type="NCBI Taxonomy" id="8319"/>
    <lineage>
        <taxon>Eukaryota</taxon>
        <taxon>Metazoa</taxon>
        <taxon>Chordata</taxon>
        <taxon>Craniata</taxon>
        <taxon>Vertebrata</taxon>
        <taxon>Euteleostomi</taxon>
        <taxon>Amphibia</taxon>
        <taxon>Batrachia</taxon>
        <taxon>Caudata</taxon>
        <taxon>Salamandroidea</taxon>
        <taxon>Salamandridae</taxon>
        <taxon>Pleurodelinae</taxon>
        <taxon>Pleurodeles</taxon>
    </lineage>
</organism>
<feature type="chain" id="PRO_5043843530" description="Amine oxidase" evidence="9">
    <location>
        <begin position="20"/>
        <end position="534"/>
    </location>
</feature>
<evidence type="ECO:0000256" key="3">
    <source>
        <dbReference type="ARBA" id="ARBA00022772"/>
    </source>
</evidence>
<feature type="domain" description="Copper amine oxidase N3-terminal" evidence="12">
    <location>
        <begin position="161"/>
        <end position="259"/>
    </location>
</feature>
<dbReference type="GO" id="GO:0005507">
    <property type="term" value="F:copper ion binding"/>
    <property type="evidence" value="ECO:0007669"/>
    <property type="project" value="InterPro"/>
</dbReference>
<keyword evidence="9" id="KW-0732">Signal</keyword>
<evidence type="ECO:0000256" key="2">
    <source>
        <dbReference type="ARBA" id="ARBA00022723"/>
    </source>
</evidence>